<evidence type="ECO:0000259" key="7">
    <source>
        <dbReference type="Pfam" id="PF00324"/>
    </source>
</evidence>
<proteinExistence type="predicted"/>
<dbReference type="PANTHER" id="PTHR43495">
    <property type="entry name" value="GABA PERMEASE"/>
    <property type="match status" value="1"/>
</dbReference>
<feature type="domain" description="Amino acid permease/ SLC12A" evidence="7">
    <location>
        <begin position="2"/>
        <end position="70"/>
    </location>
</feature>
<evidence type="ECO:0000256" key="2">
    <source>
        <dbReference type="ARBA" id="ARBA00022448"/>
    </source>
</evidence>
<dbReference type="Proteomes" id="UP000886400">
    <property type="component" value="Unassembled WGS sequence"/>
</dbReference>
<evidence type="ECO:0000313" key="8">
    <source>
        <dbReference type="EMBL" id="HHS49205.1"/>
    </source>
</evidence>
<keyword evidence="5 6" id="KW-0472">Membrane</keyword>
<evidence type="ECO:0000256" key="4">
    <source>
        <dbReference type="ARBA" id="ARBA00022989"/>
    </source>
</evidence>
<comment type="caution">
    <text evidence="8">The sequence shown here is derived from an EMBL/GenBank/DDBJ whole genome shotgun (WGS) entry which is preliminary data.</text>
</comment>
<gene>
    <name evidence="8" type="ORF">ENM99_05090</name>
</gene>
<protein>
    <submittedName>
        <fullName evidence="8">Amino acid permease</fullName>
    </submittedName>
</protein>
<feature type="transmembrane region" description="Helical" evidence="6">
    <location>
        <begin position="48"/>
        <end position="70"/>
    </location>
</feature>
<dbReference type="Pfam" id="PF00324">
    <property type="entry name" value="AA_permease"/>
    <property type="match status" value="1"/>
</dbReference>
<evidence type="ECO:0000256" key="3">
    <source>
        <dbReference type="ARBA" id="ARBA00022692"/>
    </source>
</evidence>
<evidence type="ECO:0000256" key="5">
    <source>
        <dbReference type="ARBA" id="ARBA00023136"/>
    </source>
</evidence>
<name>A0A7C6A7I4_DESAE</name>
<feature type="non-terminal residue" evidence="8">
    <location>
        <position position="1"/>
    </location>
</feature>
<keyword evidence="4 6" id="KW-1133">Transmembrane helix</keyword>
<reference evidence="8" key="1">
    <citation type="journal article" date="2020" name="mSystems">
        <title>Genome- and Community-Level Interaction Insights into Carbon Utilization and Element Cycling Functions of Hydrothermarchaeota in Hydrothermal Sediment.</title>
        <authorList>
            <person name="Zhou Z."/>
            <person name="Liu Y."/>
            <person name="Xu W."/>
            <person name="Pan J."/>
            <person name="Luo Z.H."/>
            <person name="Li M."/>
        </authorList>
    </citation>
    <scope>NUCLEOTIDE SEQUENCE [LARGE SCALE GENOMIC DNA]</scope>
    <source>
        <strain evidence="8">SpSt-1135</strain>
    </source>
</reference>
<organism evidence="8">
    <name type="scientific">Desulfurella acetivorans</name>
    <dbReference type="NCBI Taxonomy" id="33002"/>
    <lineage>
        <taxon>Bacteria</taxon>
        <taxon>Pseudomonadati</taxon>
        <taxon>Campylobacterota</taxon>
        <taxon>Desulfurellia</taxon>
        <taxon>Desulfurellales</taxon>
        <taxon>Desulfurellaceae</taxon>
        <taxon>Desulfurella</taxon>
    </lineage>
</organism>
<dbReference type="InterPro" id="IPR004841">
    <property type="entry name" value="AA-permease/SLC12A_dom"/>
</dbReference>
<dbReference type="AlphaFoldDB" id="A0A7C6A7I4"/>
<dbReference type="Gene3D" id="1.20.1740.10">
    <property type="entry name" value="Amino acid/polyamine transporter I"/>
    <property type="match status" value="1"/>
</dbReference>
<sequence length="100" mass="11502">GFFPNGLKGFLFSLIIVVYAYLGIEIVAVAAGESHNPDTTLPSAIDKVIYRIILFYALAMIVILSIYPFYTKTSIYNYNKCCYNRRFVCMVTYTYYAYEI</sequence>
<keyword evidence="3 6" id="KW-0812">Transmembrane</keyword>
<dbReference type="EMBL" id="DRZX01000248">
    <property type="protein sequence ID" value="HHS49205.1"/>
    <property type="molecule type" value="Genomic_DNA"/>
</dbReference>
<keyword evidence="2" id="KW-0813">Transport</keyword>
<evidence type="ECO:0000256" key="1">
    <source>
        <dbReference type="ARBA" id="ARBA00004141"/>
    </source>
</evidence>
<comment type="subcellular location">
    <subcellularLocation>
        <location evidence="1">Membrane</location>
        <topology evidence="1">Multi-pass membrane protein</topology>
    </subcellularLocation>
</comment>
<feature type="transmembrane region" description="Helical" evidence="6">
    <location>
        <begin position="7"/>
        <end position="28"/>
    </location>
</feature>
<dbReference type="GO" id="GO:0016020">
    <property type="term" value="C:membrane"/>
    <property type="evidence" value="ECO:0007669"/>
    <property type="project" value="UniProtKB-SubCell"/>
</dbReference>
<dbReference type="GO" id="GO:0055085">
    <property type="term" value="P:transmembrane transport"/>
    <property type="evidence" value="ECO:0007669"/>
    <property type="project" value="InterPro"/>
</dbReference>
<dbReference type="PANTHER" id="PTHR43495:SF5">
    <property type="entry name" value="GAMMA-AMINOBUTYRIC ACID PERMEASE"/>
    <property type="match status" value="1"/>
</dbReference>
<evidence type="ECO:0000256" key="6">
    <source>
        <dbReference type="SAM" id="Phobius"/>
    </source>
</evidence>
<accession>A0A7C6A7I4</accession>